<keyword evidence="2" id="KW-0863">Zinc-finger</keyword>
<gene>
    <name evidence="6" type="ORF">TSPGSL018_10118</name>
    <name evidence="5" type="ORF">TSPGSL018_30517</name>
</gene>
<evidence type="ECO:0000256" key="2">
    <source>
        <dbReference type="ARBA" id="ARBA00022771"/>
    </source>
</evidence>
<dbReference type="AlphaFoldDB" id="A0A061SCA9"/>
<dbReference type="GO" id="GO:0008270">
    <property type="term" value="F:zinc ion binding"/>
    <property type="evidence" value="ECO:0007669"/>
    <property type="project" value="UniProtKB-KW"/>
</dbReference>
<dbReference type="PANTHER" id="PTHR31251">
    <property type="entry name" value="SQUAMOSA PROMOTER-BINDING-LIKE PROTEIN 4"/>
    <property type="match status" value="1"/>
</dbReference>
<sequence length="196" mass="22808">MQCEPSTKSAKPRRRMSVAKNRVCQVPYCNADLYKLSRFNIRCKICDEHRLADEVEIDGQSQRFCQQCNRFHPLSEFDKNRRGCRDKLAKHNLRRHQKTAMATKVHDVMIPAEDVQSIFDGVLTELEHEKPKHYASNSRRKGLTFERDWAMDLQGHSGGSSWEAFEVLSGAELHDGFISRRYVLHLAHTLPRSNHF</sequence>
<proteinExistence type="predicted"/>
<dbReference type="InterPro" id="IPR044817">
    <property type="entry name" value="SBP-like"/>
</dbReference>
<dbReference type="InterPro" id="IPR036893">
    <property type="entry name" value="SBP_sf"/>
</dbReference>
<protein>
    <submittedName>
        <fullName evidence="6">Copper responsive regulator 1</fullName>
    </submittedName>
</protein>
<dbReference type="EMBL" id="GBEZ01013183">
    <property type="protein sequence ID" value="JAC72777.1"/>
    <property type="molecule type" value="Transcribed_RNA"/>
</dbReference>
<dbReference type="PROSITE" id="PS51141">
    <property type="entry name" value="ZF_SBP"/>
    <property type="match status" value="1"/>
</dbReference>
<evidence type="ECO:0000256" key="1">
    <source>
        <dbReference type="ARBA" id="ARBA00022723"/>
    </source>
</evidence>
<dbReference type="SUPFAM" id="SSF103612">
    <property type="entry name" value="SBT domain"/>
    <property type="match status" value="1"/>
</dbReference>
<feature type="domain" description="SBP-type" evidence="4">
    <location>
        <begin position="21"/>
        <end position="98"/>
    </location>
</feature>
<dbReference type="Pfam" id="PF03110">
    <property type="entry name" value="SBP"/>
    <property type="match status" value="1"/>
</dbReference>
<evidence type="ECO:0000313" key="5">
    <source>
        <dbReference type="EMBL" id="JAC72777.1"/>
    </source>
</evidence>
<dbReference type="EMBL" id="GBEZ01004739">
    <property type="protein sequence ID" value="JAC80505.1"/>
    <property type="molecule type" value="Transcribed_RNA"/>
</dbReference>
<dbReference type="Gene3D" id="4.10.1100.10">
    <property type="entry name" value="Transcription factor, SBP-box domain"/>
    <property type="match status" value="1"/>
</dbReference>
<accession>A0A061SCA9</accession>
<evidence type="ECO:0000313" key="6">
    <source>
        <dbReference type="EMBL" id="JAC80505.1"/>
    </source>
</evidence>
<dbReference type="PANTHER" id="PTHR31251:SF169">
    <property type="entry name" value="SQUAMOSA PROMOTER-BINDING-LIKE PROTEIN 8"/>
    <property type="match status" value="1"/>
</dbReference>
<keyword evidence="3" id="KW-0862">Zinc</keyword>
<dbReference type="InterPro" id="IPR004333">
    <property type="entry name" value="SBP_dom"/>
</dbReference>
<reference evidence="6" key="1">
    <citation type="submission" date="2014-05" db="EMBL/GenBank/DDBJ databases">
        <title>The transcriptome of the halophilic microalga Tetraselmis sp. GSL018 isolated from the Great Salt Lake, Utah.</title>
        <authorList>
            <person name="Jinkerson R.E."/>
            <person name="D'Adamo S."/>
            <person name="Posewitz M.C."/>
        </authorList>
    </citation>
    <scope>NUCLEOTIDE SEQUENCE</scope>
    <source>
        <strain evidence="6">GSL018</strain>
    </source>
</reference>
<name>A0A061SCA9_9CHLO</name>
<dbReference type="GO" id="GO:0005634">
    <property type="term" value="C:nucleus"/>
    <property type="evidence" value="ECO:0007669"/>
    <property type="project" value="InterPro"/>
</dbReference>
<dbReference type="GO" id="GO:0003677">
    <property type="term" value="F:DNA binding"/>
    <property type="evidence" value="ECO:0007669"/>
    <property type="project" value="InterPro"/>
</dbReference>
<keyword evidence="1" id="KW-0479">Metal-binding</keyword>
<evidence type="ECO:0000259" key="4">
    <source>
        <dbReference type="PROSITE" id="PS51141"/>
    </source>
</evidence>
<organism evidence="6">
    <name type="scientific">Tetraselmis sp. GSL018</name>
    <dbReference type="NCBI Taxonomy" id="582737"/>
    <lineage>
        <taxon>Eukaryota</taxon>
        <taxon>Viridiplantae</taxon>
        <taxon>Chlorophyta</taxon>
        <taxon>core chlorophytes</taxon>
        <taxon>Chlorodendrophyceae</taxon>
        <taxon>Chlorodendrales</taxon>
        <taxon>Chlorodendraceae</taxon>
        <taxon>Tetraselmis</taxon>
    </lineage>
</organism>
<evidence type="ECO:0000256" key="3">
    <source>
        <dbReference type="ARBA" id="ARBA00022833"/>
    </source>
</evidence>